<gene>
    <name evidence="4" type="ORF">SAMN05216355_12118</name>
</gene>
<dbReference type="AlphaFoldDB" id="A0A1H0F1M2"/>
<keyword evidence="5" id="KW-1185">Reference proteome</keyword>
<feature type="domain" description="HNH nuclease" evidence="3">
    <location>
        <begin position="559"/>
        <end position="611"/>
    </location>
</feature>
<sequence>MYEGNGAERRSGGAYPAERAGLPGTGRGSPAATAWIVSCREAAAGPRADRDPAELMARLAEVPAGAGLASLVEGLLAGVLVPTGPIGEAVGSAADEAAAEASTVAAADAADTVSAEELAELLEIPDTGTLFSTITSPADRTLARASAQLGVDWGEGTGIDRLASLGGQVLSELVAACHRLVSWGSWCEGAAAACLARTPEMNRGAAPWGPGGRPECLVTDEERRFTTGGEIACRLGTTRQGACQILDRGEALLQPEFAATEALHRAGLLDAAKTALLVRRLDGVSAGVAKAVQERVLPRASRRTTSQLAKDIDRLLAALDPDGASDRRKRNVARRHVTRPRQAGEGVHEMRLLLPSLDAFLLDATLDAIAASARAAGDERSPAQLRADAVTGMTLRALQGSQYTACRPPFTAPEHAGASGGPPAPTSTQLLPDGVPLEGLLAGLSSLVEPAHRWWTPSGATAVFPPPGITVNIDVTVPLEHLLPDGADMTGGPPITTSPTARSAAPATAEVTIGGADIPVPAITARSLAAGGVWRRMVTDPVSGTVLDVGRTHYRPPAALRELVQARDNSCTFPGCAIPASRCDTDHIQAWADGGVTTLSNLTSLCQAHHRLKHTPGWSLTRTDSGDLTWCTPTGARYQRSTDGSITLLAHKIGPRQLSVPAQKVPEHLAAAVDAAVMDRLQHGLDLSAQDTNRCDGPPRVTSRGPQPGQPVGAFEATAYPEALHDLGLTVLLDEIPPF</sequence>
<feature type="region of interest" description="Disordered" evidence="2">
    <location>
        <begin position="1"/>
        <end position="29"/>
    </location>
</feature>
<keyword evidence="4" id="KW-0255">Endonuclease</keyword>
<name>A0A1H0F1M2_9ACTO</name>
<dbReference type="Pfam" id="PF02720">
    <property type="entry name" value="DUF222"/>
    <property type="match status" value="1"/>
</dbReference>
<dbReference type="SMART" id="SM00507">
    <property type="entry name" value="HNHc"/>
    <property type="match status" value="1"/>
</dbReference>
<dbReference type="InterPro" id="IPR003870">
    <property type="entry name" value="DUF222"/>
</dbReference>
<feature type="compositionally biased region" description="Basic and acidic residues" evidence="2">
    <location>
        <begin position="1"/>
        <end position="11"/>
    </location>
</feature>
<feature type="region of interest" description="Disordered" evidence="2">
    <location>
        <begin position="407"/>
        <end position="431"/>
    </location>
</feature>
<dbReference type="GO" id="GO:0004519">
    <property type="term" value="F:endonuclease activity"/>
    <property type="evidence" value="ECO:0007669"/>
    <property type="project" value="UniProtKB-KW"/>
</dbReference>
<dbReference type="GO" id="GO:0003676">
    <property type="term" value="F:nucleic acid binding"/>
    <property type="evidence" value="ECO:0007669"/>
    <property type="project" value="InterPro"/>
</dbReference>
<evidence type="ECO:0000313" key="4">
    <source>
        <dbReference type="EMBL" id="SDN88446.1"/>
    </source>
</evidence>
<proteinExistence type="inferred from homology"/>
<evidence type="ECO:0000313" key="5">
    <source>
        <dbReference type="Proteomes" id="UP000198541"/>
    </source>
</evidence>
<keyword evidence="4" id="KW-0540">Nuclease</keyword>
<dbReference type="CDD" id="cd00085">
    <property type="entry name" value="HNHc"/>
    <property type="match status" value="1"/>
</dbReference>
<dbReference type="Proteomes" id="UP000198541">
    <property type="component" value="Unassembled WGS sequence"/>
</dbReference>
<dbReference type="STRING" id="332524.SAMN04487766_101238"/>
<dbReference type="GO" id="GO:0008270">
    <property type="term" value="F:zinc ion binding"/>
    <property type="evidence" value="ECO:0007669"/>
    <property type="project" value="InterPro"/>
</dbReference>
<feature type="compositionally biased region" description="Basic residues" evidence="2">
    <location>
        <begin position="327"/>
        <end position="339"/>
    </location>
</feature>
<protein>
    <submittedName>
        <fullName evidence="4">HNH endonuclease</fullName>
    </submittedName>
</protein>
<reference evidence="5" key="1">
    <citation type="submission" date="2016-10" db="EMBL/GenBank/DDBJ databases">
        <authorList>
            <person name="Varghese N."/>
            <person name="Submissions S."/>
        </authorList>
    </citation>
    <scope>NUCLEOTIDE SEQUENCE [LARGE SCALE GENOMIC DNA]</scope>
    <source>
        <strain evidence="5">DSM 27982</strain>
    </source>
</reference>
<dbReference type="RefSeq" id="WP_245690693.1">
    <property type="nucleotide sequence ID" value="NZ_FNIM01000021.1"/>
</dbReference>
<evidence type="ECO:0000256" key="2">
    <source>
        <dbReference type="SAM" id="MobiDB-lite"/>
    </source>
</evidence>
<keyword evidence="4" id="KW-0378">Hydrolase</keyword>
<dbReference type="Gene3D" id="1.10.30.50">
    <property type="match status" value="1"/>
</dbReference>
<feature type="region of interest" description="Disordered" evidence="2">
    <location>
        <begin position="323"/>
        <end position="343"/>
    </location>
</feature>
<dbReference type="EMBL" id="FNIM01000021">
    <property type="protein sequence ID" value="SDN88446.1"/>
    <property type="molecule type" value="Genomic_DNA"/>
</dbReference>
<dbReference type="InterPro" id="IPR002711">
    <property type="entry name" value="HNH"/>
</dbReference>
<accession>A0A1H0F1M2</accession>
<dbReference type="InterPro" id="IPR003615">
    <property type="entry name" value="HNH_nuc"/>
</dbReference>
<organism evidence="4 5">
    <name type="scientific">Actinomyces ruminicola</name>
    <dbReference type="NCBI Taxonomy" id="332524"/>
    <lineage>
        <taxon>Bacteria</taxon>
        <taxon>Bacillati</taxon>
        <taxon>Actinomycetota</taxon>
        <taxon>Actinomycetes</taxon>
        <taxon>Actinomycetales</taxon>
        <taxon>Actinomycetaceae</taxon>
        <taxon>Actinomyces</taxon>
    </lineage>
</organism>
<evidence type="ECO:0000256" key="1">
    <source>
        <dbReference type="ARBA" id="ARBA00023450"/>
    </source>
</evidence>
<comment type="similarity">
    <text evidence="1">Belongs to the Rv1128c/1148c/1588c/1702c/1945/3466 family.</text>
</comment>
<evidence type="ECO:0000259" key="3">
    <source>
        <dbReference type="SMART" id="SM00507"/>
    </source>
</evidence>
<dbReference type="Pfam" id="PF01844">
    <property type="entry name" value="HNH"/>
    <property type="match status" value="1"/>
</dbReference>
<feature type="region of interest" description="Disordered" evidence="2">
    <location>
        <begin position="689"/>
        <end position="710"/>
    </location>
</feature>